<keyword evidence="3" id="KW-1185">Reference proteome</keyword>
<feature type="region of interest" description="Disordered" evidence="1">
    <location>
        <begin position="40"/>
        <end position="84"/>
    </location>
</feature>
<dbReference type="EMBL" id="JAWZYT010000759">
    <property type="protein sequence ID" value="KAK4319385.1"/>
    <property type="molecule type" value="Genomic_DNA"/>
</dbReference>
<name>A0AAE1UHL6_9EUCA</name>
<evidence type="ECO:0000256" key="1">
    <source>
        <dbReference type="SAM" id="MobiDB-lite"/>
    </source>
</evidence>
<reference evidence="2" key="1">
    <citation type="submission" date="2023-11" db="EMBL/GenBank/DDBJ databases">
        <title>Genome assemblies of two species of porcelain crab, Petrolisthes cinctipes and Petrolisthes manimaculis (Anomura: Porcellanidae).</title>
        <authorList>
            <person name="Angst P."/>
        </authorList>
    </citation>
    <scope>NUCLEOTIDE SEQUENCE</scope>
    <source>
        <strain evidence="2">PB745_02</strain>
        <tissue evidence="2">Gill</tissue>
    </source>
</reference>
<proteinExistence type="predicted"/>
<evidence type="ECO:0000313" key="2">
    <source>
        <dbReference type="EMBL" id="KAK4319385.1"/>
    </source>
</evidence>
<accession>A0AAE1UHL6</accession>
<dbReference type="Proteomes" id="UP001292094">
    <property type="component" value="Unassembled WGS sequence"/>
</dbReference>
<evidence type="ECO:0000313" key="3">
    <source>
        <dbReference type="Proteomes" id="UP001292094"/>
    </source>
</evidence>
<sequence>MGSCCSTKATADDILDYPYPKRSYPLSHSDFLSIDFKPFPSSQKTVPDSLKPYPDSQMSSPCSQMYEEDHEEKKQHWQLHPVVE</sequence>
<comment type="caution">
    <text evidence="2">The sequence shown here is derived from an EMBL/GenBank/DDBJ whole genome shotgun (WGS) entry which is preliminary data.</text>
</comment>
<gene>
    <name evidence="2" type="ORF">Pmani_009668</name>
</gene>
<protein>
    <submittedName>
        <fullName evidence="2">Uncharacterized protein</fullName>
    </submittedName>
</protein>
<organism evidence="2 3">
    <name type="scientific">Petrolisthes manimaculis</name>
    <dbReference type="NCBI Taxonomy" id="1843537"/>
    <lineage>
        <taxon>Eukaryota</taxon>
        <taxon>Metazoa</taxon>
        <taxon>Ecdysozoa</taxon>
        <taxon>Arthropoda</taxon>
        <taxon>Crustacea</taxon>
        <taxon>Multicrustacea</taxon>
        <taxon>Malacostraca</taxon>
        <taxon>Eumalacostraca</taxon>
        <taxon>Eucarida</taxon>
        <taxon>Decapoda</taxon>
        <taxon>Pleocyemata</taxon>
        <taxon>Anomura</taxon>
        <taxon>Galatheoidea</taxon>
        <taxon>Porcellanidae</taxon>
        <taxon>Petrolisthes</taxon>
    </lineage>
</organism>
<dbReference type="AlphaFoldDB" id="A0AAE1UHL6"/>